<dbReference type="PROSITE" id="PS00107">
    <property type="entry name" value="PROTEIN_KINASE_ATP"/>
    <property type="match status" value="1"/>
</dbReference>
<dbReference type="EC" id="2.7.11.25" evidence="2"/>
<dbReference type="SMART" id="SM00119">
    <property type="entry name" value="HECTc"/>
    <property type="match status" value="1"/>
</dbReference>
<comment type="caution">
    <text evidence="11">Lacks conserved residue(s) required for the propagation of feature annotation.</text>
</comment>
<dbReference type="SUPFAM" id="SSF54236">
    <property type="entry name" value="Ubiquitin-like"/>
    <property type="match status" value="1"/>
</dbReference>
<protein>
    <recommendedName>
        <fullName evidence="2">mitogen-activated protein kinase kinase kinase</fullName>
        <ecNumber evidence="2">2.7.11.25</ecNumber>
    </recommendedName>
</protein>
<evidence type="ECO:0000256" key="1">
    <source>
        <dbReference type="ARBA" id="ARBA00006529"/>
    </source>
</evidence>
<dbReference type="GO" id="GO:0004842">
    <property type="term" value="F:ubiquitin-protein transferase activity"/>
    <property type="evidence" value="ECO:0007669"/>
    <property type="project" value="InterPro"/>
</dbReference>
<dbReference type="InterPro" id="IPR000719">
    <property type="entry name" value="Prot_kinase_dom"/>
</dbReference>
<keyword evidence="8 12" id="KW-0067">ATP-binding</keyword>
<evidence type="ECO:0000256" key="2">
    <source>
        <dbReference type="ARBA" id="ARBA00012406"/>
    </source>
</evidence>
<feature type="domain" description="HECT" evidence="15">
    <location>
        <begin position="450"/>
        <end position="705"/>
    </location>
</feature>
<dbReference type="Gene3D" id="3.30.2160.10">
    <property type="entry name" value="Hect, E3 ligase catalytic domain"/>
    <property type="match status" value="1"/>
</dbReference>
<feature type="domain" description="Protein kinase" evidence="13">
    <location>
        <begin position="704"/>
        <end position="962"/>
    </location>
</feature>
<gene>
    <name evidence="16" type="ORF">GH714_026463</name>
</gene>
<keyword evidence="6" id="KW-0418">Kinase</keyword>
<dbReference type="GO" id="GO:1902065">
    <property type="term" value="P:response to L-glutamate"/>
    <property type="evidence" value="ECO:0007669"/>
    <property type="project" value="UniProtKB-ARBA"/>
</dbReference>
<dbReference type="Proteomes" id="UP000467840">
    <property type="component" value="Chromosome 10"/>
</dbReference>
<evidence type="ECO:0000256" key="6">
    <source>
        <dbReference type="ARBA" id="ARBA00022777"/>
    </source>
</evidence>
<dbReference type="AlphaFoldDB" id="A0A6A6N491"/>
<dbReference type="SUPFAM" id="SSF56204">
    <property type="entry name" value="Hect, E3 ligase catalytic domain"/>
    <property type="match status" value="1"/>
</dbReference>
<dbReference type="InterPro" id="IPR050538">
    <property type="entry name" value="MAP_kinase_kinase_kinase"/>
</dbReference>
<evidence type="ECO:0000256" key="12">
    <source>
        <dbReference type="PROSITE-ProRule" id="PRU10141"/>
    </source>
</evidence>
<evidence type="ECO:0000256" key="11">
    <source>
        <dbReference type="PROSITE-ProRule" id="PRU00104"/>
    </source>
</evidence>
<dbReference type="Gene3D" id="3.90.1750.10">
    <property type="entry name" value="Hect, E3 ligase catalytic domains"/>
    <property type="match status" value="1"/>
</dbReference>
<dbReference type="InterPro" id="IPR000626">
    <property type="entry name" value="Ubiquitin-like_dom"/>
</dbReference>
<dbReference type="GO" id="GO:0005524">
    <property type="term" value="F:ATP binding"/>
    <property type="evidence" value="ECO:0007669"/>
    <property type="project" value="UniProtKB-UniRule"/>
</dbReference>
<dbReference type="PROSITE" id="PS00108">
    <property type="entry name" value="PROTEIN_KINASE_ST"/>
    <property type="match status" value="1"/>
</dbReference>
<sequence length="968" mass="111449">MDWKFSSRHTVESMFISNLISRDETQEIQKKWTDTMNSLNQKIQAIIRIPSIRLRLFRIGKQLEWEKMVMDGSIQNTRRLHLVSTTHLRPWQIVDEMISVIYRYFYRKYVPSPYTQIENCMNEFFSMIPKENKCYLEVIRLSFLPELLVSLYLSPYQVDKVFAFGMIMHILKLSRIALAKDWRNECACLVLEFCKLLRRVSHEDSLYLSCRSALGLLLKNMDIASWLLYGEDTKGASCLMKEIFSFVGELGNRLCEDLASSTESPWSSGPFFGDVCDFKAFLLPLFIVIKRGPSSDPILNRDYVDAFGFLYATFSKLLRKMDECLLKMQSCFPLNTTWEDVTVWNGWFQHLAILEELHKISELYDVAEVELWMSLRQREFSLCVLLVKYLKPTDDIKWLLEHKNDYGFEFRRQLARQMIPKANEDFQRSLKIVIDKFLNMGAHVEGHQVLPNDLFSQLRVQEESAAGLKSYSARYLTEKWFLSMCQAIFNPQNALFIACPNDPARLYPNPAIKLENLHLEYFRLAGKLIALALIHQVRVGVVFDRVFFLQLAGKSISLEDIRDADPCLYSNCKQIMEMVSKPIVSDALELRFIGGAEYKRSAELCPDGKSIVVNGKNWKIFADLIIQHHFVTSISKQVSYFAQGLADVFGNKCLQKFFFHCLDLEDLDWMMQGIGSSVSPHDLKANAASYRYYSDRRRHVITNWEKGRLLGRGSFGSVYEGYAAGGFFFAVKEVQLLDQGNQENQAKQCIYQIEQEIALLSQFNHPNIVQYYGTDKDETKLYIFLELVSNGSLTEIYSRYHLKDSQVAAYTRQILHGLKYLHEHNVIHRDIKCANILVNVGGTVKLADFGLAKVTEFNNLIKSCKGTPCWMAPEVVNLKRTGGYGLPADIWSLGCTVLEMLIRKPPYSHLEPAQVLYKIGRGEPPPVPDFLSGLSQDFILQCLQVNPDDRPTAAQLLDHPFVKRSSHA</sequence>
<feature type="binding site" evidence="12">
    <location>
        <position position="732"/>
    </location>
    <ligand>
        <name>ATP</name>
        <dbReference type="ChEBI" id="CHEBI:30616"/>
    </ligand>
</feature>
<dbReference type="PANTHER" id="PTHR48016">
    <property type="entry name" value="MAP KINASE KINASE KINASE SSK2-RELATED-RELATED"/>
    <property type="match status" value="1"/>
</dbReference>
<dbReference type="SUPFAM" id="SSF56112">
    <property type="entry name" value="Protein kinase-like (PK-like)"/>
    <property type="match status" value="1"/>
</dbReference>
<keyword evidence="7 11" id="KW-0833">Ubl conjugation pathway</keyword>
<evidence type="ECO:0000256" key="4">
    <source>
        <dbReference type="ARBA" id="ARBA00022679"/>
    </source>
</evidence>
<keyword evidence="17" id="KW-1185">Reference proteome</keyword>
<dbReference type="InterPro" id="IPR035983">
    <property type="entry name" value="Hect_E3_ubiquitin_ligase"/>
</dbReference>
<dbReference type="PANTHER" id="PTHR48016:SF61">
    <property type="entry name" value="PROTEIN KINASE DOMAIN-CONTAINING PROTEIN"/>
    <property type="match status" value="1"/>
</dbReference>
<dbReference type="Gene3D" id="1.10.510.10">
    <property type="entry name" value="Transferase(Phosphotransferase) domain 1"/>
    <property type="match status" value="1"/>
</dbReference>
<accession>A0A6A6N491</accession>
<dbReference type="SMART" id="SM00220">
    <property type="entry name" value="S_TKc"/>
    <property type="match status" value="1"/>
</dbReference>
<dbReference type="Pfam" id="PF00069">
    <property type="entry name" value="Pkinase"/>
    <property type="match status" value="1"/>
</dbReference>
<dbReference type="Gene3D" id="3.10.20.90">
    <property type="entry name" value="Phosphatidylinositol 3-kinase Catalytic Subunit, Chain A, domain 1"/>
    <property type="match status" value="1"/>
</dbReference>
<dbReference type="PROSITE" id="PS50053">
    <property type="entry name" value="UBIQUITIN_2"/>
    <property type="match status" value="1"/>
</dbReference>
<comment type="catalytic activity">
    <reaction evidence="10">
        <text>L-seryl-[protein] + ATP = O-phospho-L-seryl-[protein] + ADP + H(+)</text>
        <dbReference type="Rhea" id="RHEA:17989"/>
        <dbReference type="Rhea" id="RHEA-COMP:9863"/>
        <dbReference type="Rhea" id="RHEA-COMP:11604"/>
        <dbReference type="ChEBI" id="CHEBI:15378"/>
        <dbReference type="ChEBI" id="CHEBI:29999"/>
        <dbReference type="ChEBI" id="CHEBI:30616"/>
        <dbReference type="ChEBI" id="CHEBI:83421"/>
        <dbReference type="ChEBI" id="CHEBI:456216"/>
        <dbReference type="EC" id="2.7.11.25"/>
    </reaction>
</comment>
<keyword evidence="5 12" id="KW-0547">Nucleotide-binding</keyword>
<dbReference type="GO" id="GO:0005737">
    <property type="term" value="C:cytoplasm"/>
    <property type="evidence" value="ECO:0007669"/>
    <property type="project" value="TreeGrafter"/>
</dbReference>
<keyword evidence="4" id="KW-0808">Transferase</keyword>
<dbReference type="InterPro" id="IPR000569">
    <property type="entry name" value="HECT_dom"/>
</dbReference>
<dbReference type="InterPro" id="IPR029071">
    <property type="entry name" value="Ubiquitin-like_domsf"/>
</dbReference>
<proteinExistence type="inferred from homology"/>
<organism evidence="16 17">
    <name type="scientific">Hevea brasiliensis</name>
    <name type="common">Para rubber tree</name>
    <name type="synonym">Siphonia brasiliensis</name>
    <dbReference type="NCBI Taxonomy" id="3981"/>
    <lineage>
        <taxon>Eukaryota</taxon>
        <taxon>Viridiplantae</taxon>
        <taxon>Streptophyta</taxon>
        <taxon>Embryophyta</taxon>
        <taxon>Tracheophyta</taxon>
        <taxon>Spermatophyta</taxon>
        <taxon>Magnoliopsida</taxon>
        <taxon>eudicotyledons</taxon>
        <taxon>Gunneridae</taxon>
        <taxon>Pentapetalae</taxon>
        <taxon>rosids</taxon>
        <taxon>fabids</taxon>
        <taxon>Malpighiales</taxon>
        <taxon>Euphorbiaceae</taxon>
        <taxon>Crotonoideae</taxon>
        <taxon>Micrandreae</taxon>
        <taxon>Hevea</taxon>
    </lineage>
</organism>
<dbReference type="InterPro" id="IPR008271">
    <property type="entry name" value="Ser/Thr_kinase_AS"/>
</dbReference>
<comment type="catalytic activity">
    <reaction evidence="9">
        <text>L-threonyl-[protein] + ATP = O-phospho-L-threonyl-[protein] + ADP + H(+)</text>
        <dbReference type="Rhea" id="RHEA:46608"/>
        <dbReference type="Rhea" id="RHEA-COMP:11060"/>
        <dbReference type="Rhea" id="RHEA-COMP:11605"/>
        <dbReference type="ChEBI" id="CHEBI:15378"/>
        <dbReference type="ChEBI" id="CHEBI:30013"/>
        <dbReference type="ChEBI" id="CHEBI:30616"/>
        <dbReference type="ChEBI" id="CHEBI:61977"/>
        <dbReference type="ChEBI" id="CHEBI:456216"/>
        <dbReference type="EC" id="2.7.11.25"/>
    </reaction>
</comment>
<evidence type="ECO:0000313" key="16">
    <source>
        <dbReference type="EMBL" id="KAF2320257.1"/>
    </source>
</evidence>
<dbReference type="PROSITE" id="PS50237">
    <property type="entry name" value="HECT"/>
    <property type="match status" value="1"/>
</dbReference>
<evidence type="ECO:0000256" key="8">
    <source>
        <dbReference type="ARBA" id="ARBA00022840"/>
    </source>
</evidence>
<dbReference type="PROSITE" id="PS50011">
    <property type="entry name" value="PROTEIN_KINASE_DOM"/>
    <property type="match status" value="1"/>
</dbReference>
<comment type="caution">
    <text evidence="16">The sequence shown here is derived from an EMBL/GenBank/DDBJ whole genome shotgun (WGS) entry which is preliminary data.</text>
</comment>
<dbReference type="EMBL" id="JAAGAX010000003">
    <property type="protein sequence ID" value="KAF2320257.1"/>
    <property type="molecule type" value="Genomic_DNA"/>
</dbReference>
<evidence type="ECO:0000256" key="7">
    <source>
        <dbReference type="ARBA" id="ARBA00022786"/>
    </source>
</evidence>
<comment type="similarity">
    <text evidence="1">Belongs to the protein kinase superfamily. STE Ser/Thr protein kinase family. MAP kinase kinase kinase subfamily.</text>
</comment>
<evidence type="ECO:0000259" key="14">
    <source>
        <dbReference type="PROSITE" id="PS50053"/>
    </source>
</evidence>
<evidence type="ECO:0000256" key="10">
    <source>
        <dbReference type="ARBA" id="ARBA00048329"/>
    </source>
</evidence>
<evidence type="ECO:0000259" key="13">
    <source>
        <dbReference type="PROSITE" id="PS50011"/>
    </source>
</evidence>
<name>A0A6A6N491_HEVBR</name>
<evidence type="ECO:0000259" key="15">
    <source>
        <dbReference type="PROSITE" id="PS50237"/>
    </source>
</evidence>
<evidence type="ECO:0000256" key="3">
    <source>
        <dbReference type="ARBA" id="ARBA00022527"/>
    </source>
</evidence>
<dbReference type="FunFam" id="1.10.510.10:FF:000359">
    <property type="entry name" value="Mitogen-activated protein kinase 1, putative, expressed"/>
    <property type="match status" value="1"/>
</dbReference>
<dbReference type="GO" id="GO:0004709">
    <property type="term" value="F:MAP kinase kinase kinase activity"/>
    <property type="evidence" value="ECO:0007669"/>
    <property type="project" value="UniProtKB-EC"/>
</dbReference>
<evidence type="ECO:0000313" key="17">
    <source>
        <dbReference type="Proteomes" id="UP000467840"/>
    </source>
</evidence>
<evidence type="ECO:0000256" key="5">
    <source>
        <dbReference type="ARBA" id="ARBA00022741"/>
    </source>
</evidence>
<reference evidence="16 17" key="1">
    <citation type="journal article" date="2020" name="Mol. Plant">
        <title>The Chromosome-Based Rubber Tree Genome Provides New Insights into Spurge Genome Evolution and Rubber Biosynthesis.</title>
        <authorList>
            <person name="Liu J."/>
            <person name="Shi C."/>
            <person name="Shi C.C."/>
            <person name="Li W."/>
            <person name="Zhang Q.J."/>
            <person name="Zhang Y."/>
            <person name="Li K."/>
            <person name="Lu H.F."/>
            <person name="Shi C."/>
            <person name="Zhu S.T."/>
            <person name="Xiao Z.Y."/>
            <person name="Nan H."/>
            <person name="Yue Y."/>
            <person name="Zhu X.G."/>
            <person name="Wu Y."/>
            <person name="Hong X.N."/>
            <person name="Fan G.Y."/>
            <person name="Tong Y."/>
            <person name="Zhang D."/>
            <person name="Mao C.L."/>
            <person name="Liu Y.L."/>
            <person name="Hao S.J."/>
            <person name="Liu W.Q."/>
            <person name="Lv M.Q."/>
            <person name="Zhang H.B."/>
            <person name="Liu Y."/>
            <person name="Hu-Tang G.R."/>
            <person name="Wang J.P."/>
            <person name="Wang J.H."/>
            <person name="Sun Y.H."/>
            <person name="Ni S.B."/>
            <person name="Chen W.B."/>
            <person name="Zhang X.C."/>
            <person name="Jiao Y.N."/>
            <person name="Eichler E.E."/>
            <person name="Li G.H."/>
            <person name="Liu X."/>
            <person name="Gao L.Z."/>
        </authorList>
    </citation>
    <scope>NUCLEOTIDE SEQUENCE [LARGE SCALE GENOMIC DNA]</scope>
    <source>
        <strain evidence="17">cv. GT1</strain>
        <tissue evidence="16">Leaf</tissue>
    </source>
</reference>
<keyword evidence="3" id="KW-0723">Serine/threonine-protein kinase</keyword>
<evidence type="ECO:0000256" key="9">
    <source>
        <dbReference type="ARBA" id="ARBA00047559"/>
    </source>
</evidence>
<dbReference type="InterPro" id="IPR017441">
    <property type="entry name" value="Protein_kinase_ATP_BS"/>
</dbReference>
<feature type="domain" description="Ubiquitin-like" evidence="14">
    <location>
        <begin position="12"/>
        <end position="83"/>
    </location>
</feature>
<dbReference type="InterPro" id="IPR011009">
    <property type="entry name" value="Kinase-like_dom_sf"/>
</dbReference>